<reference evidence="3" key="1">
    <citation type="submission" date="2020-12" db="EMBL/GenBank/DDBJ databases">
        <title>M. sibirica DSM 26468T genome.</title>
        <authorList>
            <person name="Thieme N."/>
            <person name="Rettenmaier R."/>
            <person name="Zverlov V."/>
            <person name="Liebl W."/>
        </authorList>
    </citation>
    <scope>NUCLEOTIDE SEQUENCE</scope>
    <source>
        <strain evidence="3">DSM 26468</strain>
    </source>
</reference>
<keyword evidence="1" id="KW-0677">Repeat</keyword>
<evidence type="ECO:0000313" key="3">
    <source>
        <dbReference type="EMBL" id="MBH1940781.1"/>
    </source>
</evidence>
<feature type="domain" description="Nephrocystin 3-like N-terminal" evidence="2">
    <location>
        <begin position="23"/>
        <end position="73"/>
    </location>
</feature>
<dbReference type="Pfam" id="PF24883">
    <property type="entry name" value="NPHP3_N"/>
    <property type="match status" value="1"/>
</dbReference>
<dbReference type="EMBL" id="JAEAGR010000006">
    <property type="protein sequence ID" value="MBH1940781.1"/>
    <property type="molecule type" value="Genomic_DNA"/>
</dbReference>
<proteinExistence type="predicted"/>
<gene>
    <name evidence="3" type="ORF">I5677_07765</name>
</gene>
<protein>
    <recommendedName>
        <fullName evidence="2">Nephrocystin 3-like N-terminal domain-containing protein</fullName>
    </recommendedName>
</protein>
<evidence type="ECO:0000259" key="2">
    <source>
        <dbReference type="Pfam" id="PF24883"/>
    </source>
</evidence>
<accession>A0A8J7HB75</accession>
<evidence type="ECO:0000313" key="4">
    <source>
        <dbReference type="Proteomes" id="UP000623269"/>
    </source>
</evidence>
<dbReference type="RefSeq" id="WP_197661003.1">
    <property type="nucleotide sequence ID" value="NZ_JAEAGR010000006.1"/>
</dbReference>
<comment type="caution">
    <text evidence="3">The sequence shown here is derived from an EMBL/GenBank/DDBJ whole genome shotgun (WGS) entry which is preliminary data.</text>
</comment>
<dbReference type="InterPro" id="IPR056884">
    <property type="entry name" value="NPHP3-like_N"/>
</dbReference>
<name>A0A8J7HB75_9FIRM</name>
<dbReference type="SUPFAM" id="SSF52540">
    <property type="entry name" value="P-loop containing nucleoside triphosphate hydrolases"/>
    <property type="match status" value="2"/>
</dbReference>
<dbReference type="AlphaFoldDB" id="A0A8J7HB75"/>
<sequence length="356" mass="39713">MPHSNEIQFFLGSNTKQGFVPLFDDIRDPVNSNRLYILKGGPGSGKSSLMRRIAKTLEEHSHRIEYIPCASDPQSLDAFIDYNIKIAMVDGTAPHTLDPKYPGTYDTIINVGDAWDADTLTKKKHKIIELSDEISACHSMATSCIASAAALLDRNKTMAKCYIDYDSIQETASMICDKLKPYTSSGKEHKRLLSAVSVGRTVFFEDTVKALCTKVYVIEDEWGAASDTLLSELREFAILNQIDVITCYCSVHTPEKIDHLLFPSAKTGIITSNSFHPSSIKNCVLINGLMRSLKESDLDSMTKHLSIAQQLIETASQHVLRAKELHDDLEAYYISAMDFSKVDTIYKQIMSEINVL</sequence>
<dbReference type="Gene3D" id="3.40.50.300">
    <property type="entry name" value="P-loop containing nucleotide triphosphate hydrolases"/>
    <property type="match status" value="1"/>
</dbReference>
<organism evidence="3 4">
    <name type="scientific">Mobilitalea sibirica</name>
    <dbReference type="NCBI Taxonomy" id="1462919"/>
    <lineage>
        <taxon>Bacteria</taxon>
        <taxon>Bacillati</taxon>
        <taxon>Bacillota</taxon>
        <taxon>Clostridia</taxon>
        <taxon>Lachnospirales</taxon>
        <taxon>Lachnospiraceae</taxon>
        <taxon>Mobilitalea</taxon>
    </lineage>
</organism>
<keyword evidence="4" id="KW-1185">Reference proteome</keyword>
<evidence type="ECO:0000256" key="1">
    <source>
        <dbReference type="ARBA" id="ARBA00022737"/>
    </source>
</evidence>
<dbReference type="InterPro" id="IPR027417">
    <property type="entry name" value="P-loop_NTPase"/>
</dbReference>
<dbReference type="Proteomes" id="UP000623269">
    <property type="component" value="Unassembled WGS sequence"/>
</dbReference>